<reference evidence="1" key="1">
    <citation type="submission" date="2023-12" db="EMBL/GenBank/DDBJ databases">
        <title>Genome sequencing and assembly of bacterial species from a model synthetic community.</title>
        <authorList>
            <person name="Hogle S.L."/>
        </authorList>
    </citation>
    <scope>NUCLEOTIDE SEQUENCE</scope>
    <source>
        <strain evidence="1">SBW25</strain>
    </source>
</reference>
<proteinExistence type="predicted"/>
<gene>
    <name evidence="1" type="ORF">U0037_20645</name>
</gene>
<name>A0ACD4XMM4_PSEFL</name>
<evidence type="ECO:0000313" key="2">
    <source>
        <dbReference type="Proteomes" id="UP001325023"/>
    </source>
</evidence>
<accession>A0ACD4XMM4</accession>
<keyword evidence="2" id="KW-1185">Reference proteome</keyword>
<sequence length="102" mass="11626">MNTVSSQLEANRRNEFIDELKRSIKTLHKESDRSLTLTQYQNSAAKSLGYPAWNLLAADISSCTQQKFWKVLDAARSRALVSEEVDDGPDFFDDYWFDASGD</sequence>
<evidence type="ECO:0000313" key="1">
    <source>
        <dbReference type="EMBL" id="WQD70460.1"/>
    </source>
</evidence>
<dbReference type="EMBL" id="CP140009">
    <property type="protein sequence ID" value="WQD70460.1"/>
    <property type="molecule type" value="Genomic_DNA"/>
</dbReference>
<protein>
    <submittedName>
        <fullName evidence="1">Uncharacterized protein</fullName>
    </submittedName>
</protein>
<organism evidence="1 2">
    <name type="scientific">Pseudomonas fluorescens</name>
    <dbReference type="NCBI Taxonomy" id="294"/>
    <lineage>
        <taxon>Bacteria</taxon>
        <taxon>Pseudomonadati</taxon>
        <taxon>Pseudomonadota</taxon>
        <taxon>Gammaproteobacteria</taxon>
        <taxon>Pseudomonadales</taxon>
        <taxon>Pseudomonadaceae</taxon>
        <taxon>Pseudomonas</taxon>
    </lineage>
</organism>
<dbReference type="Proteomes" id="UP001325023">
    <property type="component" value="Chromosome"/>
</dbReference>